<organism evidence="2">
    <name type="scientific">Hypocrella siamensis</name>
    <dbReference type="NCBI Taxonomy" id="696354"/>
    <lineage>
        <taxon>Eukaryota</taxon>
        <taxon>Fungi</taxon>
        <taxon>Dikarya</taxon>
        <taxon>Ascomycota</taxon>
        <taxon>Pezizomycotina</taxon>
        <taxon>Sordariomycetes</taxon>
        <taxon>Hypocreomycetidae</taxon>
        <taxon>Hypocreales</taxon>
        <taxon>Clavicipitaceae</taxon>
        <taxon>Hypocrella</taxon>
    </lineage>
</organism>
<feature type="non-terminal residue" evidence="2">
    <location>
        <position position="234"/>
    </location>
</feature>
<dbReference type="SUPFAM" id="SSF49899">
    <property type="entry name" value="Concanavalin A-like lectins/glucanases"/>
    <property type="match status" value="1"/>
</dbReference>
<dbReference type="GO" id="GO:0004553">
    <property type="term" value="F:hydrolase activity, hydrolyzing O-glycosyl compounds"/>
    <property type="evidence" value="ECO:0007669"/>
    <property type="project" value="InterPro"/>
</dbReference>
<dbReference type="InterPro" id="IPR050546">
    <property type="entry name" value="Glycosyl_Hydrlase_16"/>
</dbReference>
<name>A0A173GN53_9HYPO</name>
<dbReference type="PANTHER" id="PTHR10963:SF53">
    <property type="entry name" value="GH16 DOMAIN-CONTAINING PROTEIN"/>
    <property type="match status" value="1"/>
</dbReference>
<reference evidence="2" key="1">
    <citation type="journal article" date="2016" name="BMC Genomics">
        <title>Genome sequence and comparative analysis of clavicipitaceous insect-pathogenic fungus Aschersonia badia with Metarhizium spp.</title>
        <authorList>
            <person name="Agrawal Y."/>
            <person name="Narwani T."/>
            <person name="Subramanian S."/>
        </authorList>
    </citation>
    <scope>NUCLEOTIDE SEQUENCE</scope>
    <source>
        <strain evidence="2">MTCC 10142</strain>
    </source>
</reference>
<dbReference type="Pfam" id="PF00722">
    <property type="entry name" value="Glyco_hydro_16"/>
    <property type="match status" value="1"/>
</dbReference>
<dbReference type="PANTHER" id="PTHR10963">
    <property type="entry name" value="GLYCOSYL HYDROLASE-RELATED"/>
    <property type="match status" value="1"/>
</dbReference>
<dbReference type="CDD" id="cd08023">
    <property type="entry name" value="GH16_laminarinase_like"/>
    <property type="match status" value="1"/>
</dbReference>
<dbReference type="PROSITE" id="PS51762">
    <property type="entry name" value="GH16_2"/>
    <property type="match status" value="1"/>
</dbReference>
<dbReference type="GO" id="GO:0005975">
    <property type="term" value="P:carbohydrate metabolic process"/>
    <property type="evidence" value="ECO:0007669"/>
    <property type="project" value="InterPro"/>
</dbReference>
<dbReference type="InterPro" id="IPR000757">
    <property type="entry name" value="Beta-glucanase-like"/>
</dbReference>
<evidence type="ECO:0000313" key="2">
    <source>
        <dbReference type="EMBL" id="ANH56424.1"/>
    </source>
</evidence>
<proteinExistence type="predicted"/>
<dbReference type="Gene3D" id="2.60.120.200">
    <property type="match status" value="1"/>
</dbReference>
<feature type="non-terminal residue" evidence="2">
    <location>
        <position position="1"/>
    </location>
</feature>
<sequence length="234" mass="25695">LAQKQTKLTLFFFFFSSVSRSNEQGQLVLRALADQGAPEPYTSARLVSKVSLTENQGYISADIQLPCAKGLWPAFWLLPTEPHDWPRGGEVDIAEAFGKNSTTISCYHWGGYNGTEEKAKHRVAQSKPSGMCSGMVNYSFAWRQPGGKKGSPGQMVWYVKGRPVMKAEVAAGTRPLSEMEIILNLAMGGNVMNNVKPDYGAYQMVVGSLYMASEPKNGGWAQFEKDWKIAPMGA</sequence>
<evidence type="ECO:0000259" key="1">
    <source>
        <dbReference type="PROSITE" id="PS51762"/>
    </source>
</evidence>
<dbReference type="AlphaFoldDB" id="A0A173GN53"/>
<feature type="domain" description="GH16" evidence="1">
    <location>
        <begin position="1"/>
        <end position="234"/>
    </location>
</feature>
<dbReference type="EMBL" id="KU202514">
    <property type="protein sequence ID" value="ANH56424.1"/>
    <property type="molecule type" value="Genomic_DNA"/>
</dbReference>
<dbReference type="InterPro" id="IPR013320">
    <property type="entry name" value="ConA-like_dom_sf"/>
</dbReference>
<accession>A0A173GN53</accession>
<protein>
    <recommendedName>
        <fullName evidence="1">GH16 domain-containing protein</fullName>
    </recommendedName>
</protein>